<organism evidence="1 2">
    <name type="scientific">Clitoria ternatea</name>
    <name type="common">Butterfly pea</name>
    <dbReference type="NCBI Taxonomy" id="43366"/>
    <lineage>
        <taxon>Eukaryota</taxon>
        <taxon>Viridiplantae</taxon>
        <taxon>Streptophyta</taxon>
        <taxon>Embryophyta</taxon>
        <taxon>Tracheophyta</taxon>
        <taxon>Spermatophyta</taxon>
        <taxon>Magnoliopsida</taxon>
        <taxon>eudicotyledons</taxon>
        <taxon>Gunneridae</taxon>
        <taxon>Pentapetalae</taxon>
        <taxon>rosids</taxon>
        <taxon>fabids</taxon>
        <taxon>Fabales</taxon>
        <taxon>Fabaceae</taxon>
        <taxon>Papilionoideae</taxon>
        <taxon>50 kb inversion clade</taxon>
        <taxon>NPAAA clade</taxon>
        <taxon>indigoferoid/millettioid clade</taxon>
        <taxon>Phaseoleae</taxon>
        <taxon>Clitoria</taxon>
    </lineage>
</organism>
<evidence type="ECO:0000313" key="1">
    <source>
        <dbReference type="EMBL" id="KAK7285264.1"/>
    </source>
</evidence>
<comment type="caution">
    <text evidence="1">The sequence shown here is derived from an EMBL/GenBank/DDBJ whole genome shotgun (WGS) entry which is preliminary data.</text>
</comment>
<keyword evidence="2" id="KW-1185">Reference proteome</keyword>
<name>A0AAN9ISK9_CLITE</name>
<proteinExistence type="predicted"/>
<protein>
    <submittedName>
        <fullName evidence="1">Uncharacterized protein</fullName>
    </submittedName>
</protein>
<gene>
    <name evidence="1" type="ORF">RJT34_20029</name>
</gene>
<dbReference type="EMBL" id="JAYKXN010000005">
    <property type="protein sequence ID" value="KAK7285264.1"/>
    <property type="molecule type" value="Genomic_DNA"/>
</dbReference>
<dbReference type="Proteomes" id="UP001359559">
    <property type="component" value="Unassembled WGS sequence"/>
</dbReference>
<accession>A0AAN9ISK9</accession>
<evidence type="ECO:0000313" key="2">
    <source>
        <dbReference type="Proteomes" id="UP001359559"/>
    </source>
</evidence>
<sequence>MEMSSVNFRKNLTIDWKIWKARNRLLSLPSRLSFSPPPLPHCAFTSTIASSVQVFLVPRRVTPWKELSKPTIRSLWHLGSYFRSHQLVHGASEPNREVIGKRNDVLEIFI</sequence>
<dbReference type="AlphaFoldDB" id="A0AAN9ISK9"/>
<reference evidence="1 2" key="1">
    <citation type="submission" date="2024-01" db="EMBL/GenBank/DDBJ databases">
        <title>The genomes of 5 underutilized Papilionoideae crops provide insights into root nodulation and disease resistance.</title>
        <authorList>
            <person name="Yuan L."/>
        </authorList>
    </citation>
    <scope>NUCLEOTIDE SEQUENCE [LARGE SCALE GENOMIC DNA]</scope>
    <source>
        <strain evidence="1">LY-2023</strain>
        <tissue evidence="1">Leaf</tissue>
    </source>
</reference>